<feature type="region of interest" description="Disordered" evidence="1">
    <location>
        <begin position="95"/>
        <end position="118"/>
    </location>
</feature>
<name>A0A9P6CFN4_9AGAR</name>
<organism evidence="2 3">
    <name type="scientific">Collybia nuda</name>
    <dbReference type="NCBI Taxonomy" id="64659"/>
    <lineage>
        <taxon>Eukaryota</taxon>
        <taxon>Fungi</taxon>
        <taxon>Dikarya</taxon>
        <taxon>Basidiomycota</taxon>
        <taxon>Agaricomycotina</taxon>
        <taxon>Agaricomycetes</taxon>
        <taxon>Agaricomycetidae</taxon>
        <taxon>Agaricales</taxon>
        <taxon>Tricholomatineae</taxon>
        <taxon>Clitocybaceae</taxon>
        <taxon>Collybia</taxon>
    </lineage>
</organism>
<evidence type="ECO:0000256" key="1">
    <source>
        <dbReference type="SAM" id="MobiDB-lite"/>
    </source>
</evidence>
<dbReference type="AlphaFoldDB" id="A0A9P6CFN4"/>
<accession>A0A9P6CFN4</accession>
<reference evidence="2" key="1">
    <citation type="submission" date="2020-11" db="EMBL/GenBank/DDBJ databases">
        <authorList>
            <consortium name="DOE Joint Genome Institute"/>
            <person name="Ahrendt S."/>
            <person name="Riley R."/>
            <person name="Andreopoulos W."/>
            <person name="Labutti K."/>
            <person name="Pangilinan J."/>
            <person name="Ruiz-Duenas F.J."/>
            <person name="Barrasa J.M."/>
            <person name="Sanchez-Garcia M."/>
            <person name="Camarero S."/>
            <person name="Miyauchi S."/>
            <person name="Serrano A."/>
            <person name="Linde D."/>
            <person name="Babiker R."/>
            <person name="Drula E."/>
            <person name="Ayuso-Fernandez I."/>
            <person name="Pacheco R."/>
            <person name="Padilla G."/>
            <person name="Ferreira P."/>
            <person name="Barriuso J."/>
            <person name="Kellner H."/>
            <person name="Castanera R."/>
            <person name="Alfaro M."/>
            <person name="Ramirez L."/>
            <person name="Pisabarro A.G."/>
            <person name="Kuo A."/>
            <person name="Tritt A."/>
            <person name="Lipzen A."/>
            <person name="He G."/>
            <person name="Yan M."/>
            <person name="Ng V."/>
            <person name="Cullen D."/>
            <person name="Martin F."/>
            <person name="Rosso M.-N."/>
            <person name="Henrissat B."/>
            <person name="Hibbett D."/>
            <person name="Martinez A.T."/>
            <person name="Grigoriev I.V."/>
        </authorList>
    </citation>
    <scope>NUCLEOTIDE SEQUENCE</scope>
    <source>
        <strain evidence="2">CBS 247.69</strain>
    </source>
</reference>
<sequence>MKHSTCHYPILALPTATTTTRRPPLGITRHHLIRMVFKPNSQLPRSVPASHNHQNLGAPVNRCPVTRHTTLPPCPTHHQRLTETLKKPFPSLYRRKKKQRGKVRLGIGQGVTLEGKEA</sequence>
<evidence type="ECO:0000313" key="2">
    <source>
        <dbReference type="EMBL" id="KAF9459174.1"/>
    </source>
</evidence>
<dbReference type="Proteomes" id="UP000807353">
    <property type="component" value="Unassembled WGS sequence"/>
</dbReference>
<protein>
    <submittedName>
        <fullName evidence="2">Uncharacterized protein</fullName>
    </submittedName>
</protein>
<proteinExistence type="predicted"/>
<keyword evidence="3" id="KW-1185">Reference proteome</keyword>
<dbReference type="EMBL" id="MU150322">
    <property type="protein sequence ID" value="KAF9459174.1"/>
    <property type="molecule type" value="Genomic_DNA"/>
</dbReference>
<evidence type="ECO:0000313" key="3">
    <source>
        <dbReference type="Proteomes" id="UP000807353"/>
    </source>
</evidence>
<feature type="compositionally biased region" description="Polar residues" evidence="1">
    <location>
        <begin position="43"/>
        <end position="55"/>
    </location>
</feature>
<gene>
    <name evidence="2" type="ORF">BDZ94DRAFT_1268961</name>
</gene>
<comment type="caution">
    <text evidence="2">The sequence shown here is derived from an EMBL/GenBank/DDBJ whole genome shotgun (WGS) entry which is preliminary data.</text>
</comment>
<feature type="region of interest" description="Disordered" evidence="1">
    <location>
        <begin position="43"/>
        <end position="64"/>
    </location>
</feature>